<dbReference type="AlphaFoldDB" id="A0A5B9W2P5"/>
<name>A0A5B9W2P5_9BACT</name>
<dbReference type="Pfam" id="PF07596">
    <property type="entry name" value="SBP_bac_10"/>
    <property type="match status" value="1"/>
</dbReference>
<dbReference type="OrthoDB" id="236690at2"/>
<sequence>MRRYHSRFRRGFTLIELLVVIAIIAVLIALLLPAVQSAREAARRAQCTNQLKQLGLAVHNYHSTYNSLPAYVIFLGPAGGAKCCPADNGGNGWGWDASWAVALLPNLEQGPLYNSFNFSISADGPQNTTVTYNALPGFLCPSDGIKARPSSPWAPISYRGNYGTPGSIRLWTGTIVPNYTRTPQEWWGSDSNLAYFGLEGITDGSSNTALFSEKLIGVSGQTIFVNSGAGMNRRTAFPHNGDWNTQNSGNTTYAQQLLTQCQSLPGTTQGIDNGWGNGFSWALANPWNFLVNGYNHYNTPNKLSCLSTSDQGGSWGGVTGLITATSNHPGGVNMGMADGSVKFVKDSVSVQTWWAIGTRNNGEVVSADAY</sequence>
<dbReference type="InterPro" id="IPR045584">
    <property type="entry name" value="Pilin-like"/>
</dbReference>
<dbReference type="InterPro" id="IPR027558">
    <property type="entry name" value="Pre_pil_HX9DG_C"/>
</dbReference>
<dbReference type="EMBL" id="CP042997">
    <property type="protein sequence ID" value="QEH34315.1"/>
    <property type="molecule type" value="Genomic_DNA"/>
</dbReference>
<organism evidence="2 3">
    <name type="scientific">Aquisphaera giovannonii</name>
    <dbReference type="NCBI Taxonomy" id="406548"/>
    <lineage>
        <taxon>Bacteria</taxon>
        <taxon>Pseudomonadati</taxon>
        <taxon>Planctomycetota</taxon>
        <taxon>Planctomycetia</taxon>
        <taxon>Isosphaerales</taxon>
        <taxon>Isosphaeraceae</taxon>
        <taxon>Aquisphaera</taxon>
    </lineage>
</organism>
<dbReference type="RefSeq" id="WP_148594253.1">
    <property type="nucleotide sequence ID" value="NZ_CP042997.1"/>
</dbReference>
<dbReference type="SUPFAM" id="SSF54523">
    <property type="entry name" value="Pili subunits"/>
    <property type="match status" value="1"/>
</dbReference>
<evidence type="ECO:0000313" key="2">
    <source>
        <dbReference type="EMBL" id="QEH34315.1"/>
    </source>
</evidence>
<dbReference type="Gene3D" id="3.30.700.10">
    <property type="entry name" value="Glycoprotein, Type 4 Pilin"/>
    <property type="match status" value="1"/>
</dbReference>
<dbReference type="Pfam" id="PF07963">
    <property type="entry name" value="N_methyl"/>
    <property type="match status" value="1"/>
</dbReference>
<accession>A0A5B9W2P5</accession>
<dbReference type="InterPro" id="IPR012902">
    <property type="entry name" value="N_methyl_site"/>
</dbReference>
<evidence type="ECO:0000259" key="1">
    <source>
        <dbReference type="Pfam" id="PF07596"/>
    </source>
</evidence>
<dbReference type="NCBIfam" id="TIGR02532">
    <property type="entry name" value="IV_pilin_GFxxxE"/>
    <property type="match status" value="1"/>
</dbReference>
<dbReference type="InterPro" id="IPR011453">
    <property type="entry name" value="DUF1559"/>
</dbReference>
<dbReference type="PANTHER" id="PTHR30093">
    <property type="entry name" value="GENERAL SECRETION PATHWAY PROTEIN G"/>
    <property type="match status" value="1"/>
</dbReference>
<proteinExistence type="predicted"/>
<dbReference type="PANTHER" id="PTHR30093:SF2">
    <property type="entry name" value="TYPE II SECRETION SYSTEM PROTEIN H"/>
    <property type="match status" value="1"/>
</dbReference>
<reference evidence="2 3" key="1">
    <citation type="submission" date="2019-08" db="EMBL/GenBank/DDBJ databases">
        <title>Deep-cultivation of Planctomycetes and their phenomic and genomic characterization uncovers novel biology.</title>
        <authorList>
            <person name="Wiegand S."/>
            <person name="Jogler M."/>
            <person name="Boedeker C."/>
            <person name="Pinto D."/>
            <person name="Vollmers J."/>
            <person name="Rivas-Marin E."/>
            <person name="Kohn T."/>
            <person name="Peeters S.H."/>
            <person name="Heuer A."/>
            <person name="Rast P."/>
            <person name="Oberbeckmann S."/>
            <person name="Bunk B."/>
            <person name="Jeske O."/>
            <person name="Meyerdierks A."/>
            <person name="Storesund J.E."/>
            <person name="Kallscheuer N."/>
            <person name="Luecker S."/>
            <person name="Lage O.M."/>
            <person name="Pohl T."/>
            <person name="Merkel B.J."/>
            <person name="Hornburger P."/>
            <person name="Mueller R.-W."/>
            <person name="Bruemmer F."/>
            <person name="Labrenz M."/>
            <person name="Spormann A.M."/>
            <person name="Op den Camp H."/>
            <person name="Overmann J."/>
            <person name="Amann R."/>
            <person name="Jetten M.S.M."/>
            <person name="Mascher T."/>
            <person name="Medema M.H."/>
            <person name="Devos D.P."/>
            <person name="Kaster A.-K."/>
            <person name="Ovreas L."/>
            <person name="Rohde M."/>
            <person name="Galperin M.Y."/>
            <person name="Jogler C."/>
        </authorList>
    </citation>
    <scope>NUCLEOTIDE SEQUENCE [LARGE SCALE GENOMIC DNA]</scope>
    <source>
        <strain evidence="2 3">OJF2</strain>
    </source>
</reference>
<dbReference type="NCBIfam" id="TIGR04294">
    <property type="entry name" value="pre_pil_HX9DG"/>
    <property type="match status" value="1"/>
</dbReference>
<dbReference type="Proteomes" id="UP000324233">
    <property type="component" value="Chromosome"/>
</dbReference>
<keyword evidence="3" id="KW-1185">Reference proteome</keyword>
<evidence type="ECO:0000313" key="3">
    <source>
        <dbReference type="Proteomes" id="UP000324233"/>
    </source>
</evidence>
<dbReference type="KEGG" id="agv:OJF2_28510"/>
<feature type="domain" description="DUF1559" evidence="1">
    <location>
        <begin position="36"/>
        <end position="349"/>
    </location>
</feature>
<protein>
    <submittedName>
        <fullName evidence="2">Putative major pilin subunit</fullName>
    </submittedName>
</protein>
<gene>
    <name evidence="2" type="ORF">OJF2_28510</name>
</gene>
<dbReference type="PROSITE" id="PS00409">
    <property type="entry name" value="PROKAR_NTER_METHYL"/>
    <property type="match status" value="1"/>
</dbReference>